<evidence type="ECO:0000313" key="4">
    <source>
        <dbReference type="EMBL" id="MTW22476.1"/>
    </source>
</evidence>
<dbReference type="InterPro" id="IPR010812">
    <property type="entry name" value="HrpJ-like"/>
</dbReference>
<dbReference type="NCBIfam" id="TIGR02511">
    <property type="entry name" value="type_III_tyeA"/>
    <property type="match status" value="1"/>
</dbReference>
<dbReference type="InterPro" id="IPR013401">
    <property type="entry name" value="T3SS_LcrE"/>
</dbReference>
<dbReference type="GO" id="GO:0050709">
    <property type="term" value="P:negative regulation of protein secretion"/>
    <property type="evidence" value="ECO:0007669"/>
    <property type="project" value="InterPro"/>
</dbReference>
<reference evidence="4 5" key="1">
    <citation type="submission" date="2019-11" db="EMBL/GenBank/DDBJ databases">
        <title>Whole-genome sequence of the anaerobic purple sulfur bacterium Allochromatium palmeri DSM 15591.</title>
        <authorList>
            <person name="Kyndt J.A."/>
            <person name="Meyer T.E."/>
        </authorList>
    </citation>
    <scope>NUCLEOTIDE SEQUENCE [LARGE SCALE GENOMIC DNA]</scope>
    <source>
        <strain evidence="4 5">DSM 15591</strain>
    </source>
</reference>
<accession>A0A6N8EIC7</accession>
<name>A0A6N8EIC7_9GAMM</name>
<evidence type="ECO:0000259" key="2">
    <source>
        <dbReference type="Pfam" id="PF07201"/>
    </source>
</evidence>
<dbReference type="SUPFAM" id="SSF140591">
    <property type="entry name" value="Type III secretion system domain"/>
    <property type="match status" value="2"/>
</dbReference>
<protein>
    <submittedName>
        <fullName evidence="4">YopN family type III secretion system gatekeeper subunit</fullName>
    </submittedName>
</protein>
<dbReference type="Gene3D" id="1.20.1280.80">
    <property type="match status" value="1"/>
</dbReference>
<dbReference type="Proteomes" id="UP000434044">
    <property type="component" value="Unassembled WGS sequence"/>
</dbReference>
<evidence type="ECO:0000256" key="1">
    <source>
        <dbReference type="SAM" id="MobiDB-lite"/>
    </source>
</evidence>
<dbReference type="NCBIfam" id="TIGR02568">
    <property type="entry name" value="LcrE"/>
    <property type="match status" value="1"/>
</dbReference>
<dbReference type="Pfam" id="PF07201">
    <property type="entry name" value="HrpJ"/>
    <property type="match status" value="1"/>
</dbReference>
<dbReference type="OrthoDB" id="5810262at2"/>
<comment type="caution">
    <text evidence="4">The sequence shown here is derived from an EMBL/GenBank/DDBJ whole genome shotgun (WGS) entry which is preliminary data.</text>
</comment>
<dbReference type="EMBL" id="WNKT01000042">
    <property type="protein sequence ID" value="MTW22476.1"/>
    <property type="molecule type" value="Genomic_DNA"/>
</dbReference>
<dbReference type="Gene3D" id="1.10.150.630">
    <property type="match status" value="1"/>
</dbReference>
<keyword evidence="5" id="KW-1185">Reference proteome</keyword>
<feature type="region of interest" description="Disordered" evidence="1">
    <location>
        <begin position="1"/>
        <end position="37"/>
    </location>
</feature>
<dbReference type="InterPro" id="IPR013351">
    <property type="entry name" value="T3SS_TyeA-rel"/>
</dbReference>
<dbReference type="InterPro" id="IPR038347">
    <property type="entry name" value="TyeA_sf"/>
</dbReference>
<feature type="compositionally biased region" description="Polar residues" evidence="1">
    <location>
        <begin position="1"/>
        <end position="11"/>
    </location>
</feature>
<dbReference type="RefSeq" id="WP_155451039.1">
    <property type="nucleotide sequence ID" value="NZ_WNKT01000042.1"/>
</dbReference>
<dbReference type="Pfam" id="PF09059">
    <property type="entry name" value="TyeA"/>
    <property type="match status" value="1"/>
</dbReference>
<organism evidence="4 5">
    <name type="scientific">Allochromatium palmeri</name>
    <dbReference type="NCBI Taxonomy" id="231048"/>
    <lineage>
        <taxon>Bacteria</taxon>
        <taxon>Pseudomonadati</taxon>
        <taxon>Pseudomonadota</taxon>
        <taxon>Gammaproteobacteria</taxon>
        <taxon>Chromatiales</taxon>
        <taxon>Chromatiaceae</taxon>
        <taxon>Allochromatium</taxon>
    </lineage>
</organism>
<dbReference type="GO" id="GO:0009986">
    <property type="term" value="C:cell surface"/>
    <property type="evidence" value="ECO:0007669"/>
    <property type="project" value="InterPro"/>
</dbReference>
<sequence length="375" mass="41761">MSGSGSIQADLTNLAGLRSDRDAPLTTGGHSEGQYRGERVVLGDERSLLQDAAEEMTFQHGESEEKTLARRTISDAAKQKKGLAMLRVKQVMDKLPDLRKNNLERVMQILMRLRHAESFDLRHQVREQFREPSHQYAALLAFAERLREEGAPASQIAMAERALRELEAEQGPAIRAALNIADVADAFSRTQLGDLQTLRATYRDAVLDASGLSETFNTLKDRHGDSELLQAIKYLLKALAADLGADGPSIDPAKLSVLLNDLYRLELLTGLLEDCATLVERYRTPGCAFKPSDLLGELLALQVQTWLRPESITPLPGKLGVREIAQEIGFLREFRELARSIPLKAYADCEQRPRLLDAIQQAMDSAIEREDEEGY</sequence>
<proteinExistence type="predicted"/>
<dbReference type="InterPro" id="IPR015144">
    <property type="entry name" value="T3SS_TyeA"/>
</dbReference>
<dbReference type="AlphaFoldDB" id="A0A6N8EIC7"/>
<feature type="domain" description="Hypersensitivity response secretion-like HrpJ" evidence="2">
    <location>
        <begin position="60"/>
        <end position="222"/>
    </location>
</feature>
<dbReference type="GO" id="GO:0019867">
    <property type="term" value="C:outer membrane"/>
    <property type="evidence" value="ECO:0007669"/>
    <property type="project" value="InterPro"/>
</dbReference>
<dbReference type="GO" id="GO:0030254">
    <property type="term" value="P:protein secretion by the type III secretion system"/>
    <property type="evidence" value="ECO:0007669"/>
    <property type="project" value="InterPro"/>
</dbReference>
<evidence type="ECO:0000313" key="5">
    <source>
        <dbReference type="Proteomes" id="UP000434044"/>
    </source>
</evidence>
<evidence type="ECO:0000259" key="3">
    <source>
        <dbReference type="Pfam" id="PF09059"/>
    </source>
</evidence>
<gene>
    <name evidence="4" type="ORF">GJ668_15485</name>
</gene>
<feature type="domain" description="Type III secretion system effector delivery regulator TyeA" evidence="3">
    <location>
        <begin position="293"/>
        <end position="372"/>
    </location>
</feature>